<sequence length="207" mass="23915">MKKPLLIILLLLIFIISGISFLVIKSSRDVVSTFGKMDKALQHKNYSVQKNNDSLLKAISNEELLVKAYQVDSIITGFREYIESVKQEMLGKKNPKNYELMDKPNTMFFAENGPSKKGKEFVAEIDKLREKLLGIVETPKLKTRINSILITEEVYDRNGRRKKWLDYNFKGFPLVVSITKLTQMQSDISSIESDILLDYLKKSEEWN</sequence>
<gene>
    <name evidence="2" type="ORF">SAMN04487910_3040</name>
</gene>
<protein>
    <submittedName>
        <fullName evidence="2">GldM N-terminal domain-containing protein</fullName>
    </submittedName>
</protein>
<dbReference type="Pfam" id="PF12081">
    <property type="entry name" value="GldM_1st"/>
    <property type="match status" value="1"/>
</dbReference>
<reference evidence="2 3" key="1">
    <citation type="submission" date="2016-10" db="EMBL/GenBank/DDBJ databases">
        <authorList>
            <person name="de Groot N.N."/>
        </authorList>
    </citation>
    <scope>NUCLEOTIDE SEQUENCE [LARGE SCALE GENOMIC DNA]</scope>
    <source>
        <strain evidence="2 3">DSM 25232</strain>
    </source>
</reference>
<name>A0A1H7S7Q2_AQUAM</name>
<dbReference type="STRING" id="1038014.SAMN04487910_3040"/>
<dbReference type="InterPro" id="IPR022720">
    <property type="entry name" value="Motility-assoc_prot_GldM_N"/>
</dbReference>
<proteinExistence type="predicted"/>
<dbReference type="EMBL" id="FOAB01000005">
    <property type="protein sequence ID" value="SEL68681.1"/>
    <property type="molecule type" value="Genomic_DNA"/>
</dbReference>
<feature type="domain" description="Gliding motility-associated protein GldM N-terminal" evidence="1">
    <location>
        <begin position="29"/>
        <end position="201"/>
    </location>
</feature>
<organism evidence="2 3">
    <name type="scientific">Aquimarina amphilecti</name>
    <dbReference type="NCBI Taxonomy" id="1038014"/>
    <lineage>
        <taxon>Bacteria</taxon>
        <taxon>Pseudomonadati</taxon>
        <taxon>Bacteroidota</taxon>
        <taxon>Flavobacteriia</taxon>
        <taxon>Flavobacteriales</taxon>
        <taxon>Flavobacteriaceae</taxon>
        <taxon>Aquimarina</taxon>
    </lineage>
</organism>
<dbReference type="OrthoDB" id="1144607at2"/>
<dbReference type="AlphaFoldDB" id="A0A1H7S7Q2"/>
<dbReference type="RefSeq" id="WP_091410060.1">
    <property type="nucleotide sequence ID" value="NZ_FOAB01000005.1"/>
</dbReference>
<evidence type="ECO:0000259" key="1">
    <source>
        <dbReference type="Pfam" id="PF12081"/>
    </source>
</evidence>
<dbReference type="Proteomes" id="UP000198521">
    <property type="component" value="Unassembled WGS sequence"/>
</dbReference>
<evidence type="ECO:0000313" key="3">
    <source>
        <dbReference type="Proteomes" id="UP000198521"/>
    </source>
</evidence>
<evidence type="ECO:0000313" key="2">
    <source>
        <dbReference type="EMBL" id="SEL68681.1"/>
    </source>
</evidence>
<keyword evidence="3" id="KW-1185">Reference proteome</keyword>
<accession>A0A1H7S7Q2</accession>